<evidence type="ECO:0000256" key="5">
    <source>
        <dbReference type="ARBA" id="ARBA00023136"/>
    </source>
</evidence>
<keyword evidence="2 8" id="KW-0812">Transmembrane</keyword>
<dbReference type="EMBL" id="LSRX01000080">
    <property type="protein sequence ID" value="OLQ10348.1"/>
    <property type="molecule type" value="Genomic_DNA"/>
</dbReference>
<dbReference type="Proteomes" id="UP000186817">
    <property type="component" value="Unassembled WGS sequence"/>
</dbReference>
<keyword evidence="5 8" id="KW-0472">Membrane</keyword>
<dbReference type="Pfam" id="PF00520">
    <property type="entry name" value="Ion_trans"/>
    <property type="match status" value="1"/>
</dbReference>
<dbReference type="InterPro" id="IPR027359">
    <property type="entry name" value="Volt_channel_dom_sf"/>
</dbReference>
<dbReference type="SUPFAM" id="SSF47473">
    <property type="entry name" value="EF-hand"/>
    <property type="match status" value="1"/>
</dbReference>
<evidence type="ECO:0000259" key="9">
    <source>
        <dbReference type="PROSITE" id="PS50222"/>
    </source>
</evidence>
<keyword evidence="11" id="KW-1185">Reference proteome</keyword>
<comment type="caution">
    <text evidence="10">The sequence shown here is derived from an EMBL/GenBank/DDBJ whole genome shotgun (WGS) entry which is preliminary data.</text>
</comment>
<feature type="transmembrane region" description="Helical" evidence="8">
    <location>
        <begin position="342"/>
        <end position="364"/>
    </location>
</feature>
<keyword evidence="3" id="KW-0106">Calcium</keyword>
<dbReference type="Gene3D" id="1.20.120.350">
    <property type="entry name" value="Voltage-gated potassium channels. Chain C"/>
    <property type="match status" value="1"/>
</dbReference>
<keyword evidence="4 8" id="KW-1133">Transmembrane helix</keyword>
<comment type="subcellular location">
    <subcellularLocation>
        <location evidence="1">Membrane</location>
        <topology evidence="1">Multi-pass membrane protein</topology>
    </subcellularLocation>
</comment>
<organism evidence="10 11">
    <name type="scientific">Symbiodinium microadriaticum</name>
    <name type="common">Dinoflagellate</name>
    <name type="synonym">Zooxanthella microadriatica</name>
    <dbReference type="NCBI Taxonomy" id="2951"/>
    <lineage>
        <taxon>Eukaryota</taxon>
        <taxon>Sar</taxon>
        <taxon>Alveolata</taxon>
        <taxon>Dinophyceae</taxon>
        <taxon>Suessiales</taxon>
        <taxon>Symbiodiniaceae</taxon>
        <taxon>Symbiodinium</taxon>
    </lineage>
</organism>
<dbReference type="PANTHER" id="PTHR45982:SF1">
    <property type="entry name" value="REGULATOR OF CHROMOSOME CONDENSATION"/>
    <property type="match status" value="1"/>
</dbReference>
<evidence type="ECO:0000256" key="3">
    <source>
        <dbReference type="ARBA" id="ARBA00022837"/>
    </source>
</evidence>
<dbReference type="GO" id="GO:0016020">
    <property type="term" value="C:membrane"/>
    <property type="evidence" value="ECO:0007669"/>
    <property type="project" value="UniProtKB-SubCell"/>
</dbReference>
<evidence type="ECO:0000256" key="7">
    <source>
        <dbReference type="SAM" id="MobiDB-lite"/>
    </source>
</evidence>
<proteinExistence type="predicted"/>
<evidence type="ECO:0000256" key="8">
    <source>
        <dbReference type="SAM" id="Phobius"/>
    </source>
</evidence>
<feature type="domain" description="EF-hand" evidence="9">
    <location>
        <begin position="918"/>
        <end position="953"/>
    </location>
</feature>
<dbReference type="InterPro" id="IPR002048">
    <property type="entry name" value="EF_hand_dom"/>
</dbReference>
<keyword evidence="6" id="KW-0175">Coiled coil</keyword>
<dbReference type="SUPFAM" id="SSF81324">
    <property type="entry name" value="Voltage-gated potassium channels"/>
    <property type="match status" value="1"/>
</dbReference>
<dbReference type="PROSITE" id="PS00018">
    <property type="entry name" value="EF_HAND_1"/>
    <property type="match status" value="1"/>
</dbReference>
<evidence type="ECO:0000313" key="11">
    <source>
        <dbReference type="Proteomes" id="UP000186817"/>
    </source>
</evidence>
<dbReference type="GO" id="GO:0005216">
    <property type="term" value="F:monoatomic ion channel activity"/>
    <property type="evidence" value="ECO:0007669"/>
    <property type="project" value="InterPro"/>
</dbReference>
<feature type="region of interest" description="Disordered" evidence="7">
    <location>
        <begin position="28"/>
        <end position="58"/>
    </location>
</feature>
<dbReference type="Gene3D" id="2.130.10.30">
    <property type="entry name" value="Regulator of chromosome condensation 1/beta-lactamase-inhibitor protein II"/>
    <property type="match status" value="2"/>
</dbReference>
<evidence type="ECO:0000256" key="2">
    <source>
        <dbReference type="ARBA" id="ARBA00022692"/>
    </source>
</evidence>
<dbReference type="InterPro" id="IPR051553">
    <property type="entry name" value="Ran_GTPase-activating"/>
</dbReference>
<dbReference type="InterPro" id="IPR011992">
    <property type="entry name" value="EF-hand-dom_pair"/>
</dbReference>
<evidence type="ECO:0000313" key="10">
    <source>
        <dbReference type="EMBL" id="OLQ10348.1"/>
    </source>
</evidence>
<dbReference type="PANTHER" id="PTHR45982">
    <property type="entry name" value="REGULATOR OF CHROMOSOME CONDENSATION"/>
    <property type="match status" value="1"/>
</dbReference>
<dbReference type="InterPro" id="IPR018247">
    <property type="entry name" value="EF_Hand_1_Ca_BS"/>
</dbReference>
<evidence type="ECO:0000256" key="1">
    <source>
        <dbReference type="ARBA" id="ARBA00004141"/>
    </source>
</evidence>
<feature type="compositionally biased region" description="Polar residues" evidence="7">
    <location>
        <begin position="92"/>
        <end position="104"/>
    </location>
</feature>
<dbReference type="Gene3D" id="1.10.238.10">
    <property type="entry name" value="EF-hand"/>
    <property type="match status" value="1"/>
</dbReference>
<dbReference type="PROSITE" id="PS50222">
    <property type="entry name" value="EF_HAND_2"/>
    <property type="match status" value="1"/>
</dbReference>
<dbReference type="SUPFAM" id="SSF50985">
    <property type="entry name" value="RCC1/BLIP-II"/>
    <property type="match status" value="3"/>
</dbReference>
<dbReference type="InterPro" id="IPR009091">
    <property type="entry name" value="RCC1/BLIP-II"/>
</dbReference>
<evidence type="ECO:0000256" key="6">
    <source>
        <dbReference type="SAM" id="Coils"/>
    </source>
</evidence>
<feature type="region of interest" description="Disordered" evidence="7">
    <location>
        <begin position="92"/>
        <end position="132"/>
    </location>
</feature>
<protein>
    <submittedName>
        <fullName evidence="10">Voltage-dependent T-type calcium channel subunit alpha-1H</fullName>
    </submittedName>
</protein>
<dbReference type="SMART" id="SM00054">
    <property type="entry name" value="EFh"/>
    <property type="match status" value="2"/>
</dbReference>
<feature type="coiled-coil region" evidence="6">
    <location>
        <begin position="62"/>
        <end position="89"/>
    </location>
</feature>
<dbReference type="OrthoDB" id="427572at2759"/>
<dbReference type="Gene3D" id="1.10.287.70">
    <property type="match status" value="1"/>
</dbReference>
<dbReference type="InterPro" id="IPR005821">
    <property type="entry name" value="Ion_trans_dom"/>
</dbReference>
<dbReference type="GO" id="GO:0005509">
    <property type="term" value="F:calcium ion binding"/>
    <property type="evidence" value="ECO:0007669"/>
    <property type="project" value="InterPro"/>
</dbReference>
<name>A0A1Q9ESG4_SYMMI</name>
<feature type="transmembrane region" description="Helical" evidence="8">
    <location>
        <begin position="279"/>
        <end position="298"/>
    </location>
</feature>
<accession>A0A1Q9ESG4</accession>
<reference evidence="10 11" key="1">
    <citation type="submission" date="2016-02" db="EMBL/GenBank/DDBJ databases">
        <title>Genome analysis of coral dinoflagellate symbionts highlights evolutionary adaptations to a symbiotic lifestyle.</title>
        <authorList>
            <person name="Aranda M."/>
            <person name="Li Y."/>
            <person name="Liew Y.J."/>
            <person name="Baumgarten S."/>
            <person name="Simakov O."/>
            <person name="Wilson M."/>
            <person name="Piel J."/>
            <person name="Ashoor H."/>
            <person name="Bougouffa S."/>
            <person name="Bajic V.B."/>
            <person name="Ryu T."/>
            <person name="Ravasi T."/>
            <person name="Bayer T."/>
            <person name="Micklem G."/>
            <person name="Kim H."/>
            <person name="Bhak J."/>
            <person name="Lajeunesse T.C."/>
            <person name="Voolstra C.R."/>
        </authorList>
    </citation>
    <scope>NUCLEOTIDE SEQUENCE [LARGE SCALE GENOMIC DNA]</scope>
    <source>
        <strain evidence="10 11">CCMP2467</strain>
    </source>
</reference>
<sequence length="1143" mass="125381">MAERFQTLHKVRQSKPDVLEEEIGMEACAEDRMMPTGPELPQGYIEGLPTSPKGRSTEDPFRTLVEELVLQHKREIQSLQAQLDAFLAEQAKPNNSMQQSQESGSADAVAVTVSQQPASPTGDRKKRLKKSEMREVQADEVLHFLDGENSQQLFMSVDDGRDDFLADFPTEEDPVISAKSSTRFEKLQESLQSTTFEGVITALLLVNVLWMALELQVHGSRTAYRIGVYTEPLMSPESFRVMEQLFTYGDIVFTIVFAIDVIVRVALLGFTFWKQCMNYIDVAVVITSAFEVFLYSGVPVNPMLFRLLRIGKLARTFRMVTMSNVLQSLQLLIKCLSASVDMLFWTFCLLTFLQCIAGLVVATLCRDFVSDEAVALELRQDVFRYYGTFSRTILTMFEILFANWAPPARVLLENMSEWFSVFFLLYRCVLGFAVLNVGCMQNKCSPASHDRKQSQDAFQFNGKLMTSAGEALSGATTVTEAGLKDGDILTLTKQPVSVAASASAFAAVLSDGSVVTWGDPASGGDSGHMQNRLVNVQQLRASETGFAAILADGSLVAWGGVSEEEGCIVPKGLRNVVAKVQSSERAFAAILGDGSVATWGAAESGGDSSAVRDLLCNVQQIQATRFAFAAITGDGRVVTWGNQWGGGNSNAVSEQLNCVQKVQATSQAFAAIRTDGSVVTWGCPEFGGNSSAIQHLLHDVTEVQATASAFAAIRQDGSVVTWGCPLEGGDSTPVQDQLRDVHEIQASQFGFAAILRDRSVVTWRSDFGGDSRAVQHQLRNVLKVQANTGAFAAILEDGSVVTWGDQHGGGNSGSVRKSLKNVQHISASAYAFTAITSEDRAVTWGNIPEGILENIWQVQASRYAFAGIQCDGSVLSWGSPSLGGDSSSVSAVFVQQTMKTATNDEELAFKQKERDTALYTRKVKKVFATMDKSGDGALNMEEFAKLVKSPKLKLLGATLAGEKKDAALDCNTLQHAAMFWMSQLELEYHDLMFLDNGDGQITLTEFIEGAARLRGSAKALDVWRLETKVEVGLIACASGVESRRLWFQLEVLFEEVVGMLRKELRCSNVIMVDEDEPDSLIRAEMDEIRQESCKVRQDSEKQLREAKLAWQENKKAMVEKVRELPSLSFRDAAELKELSEVRV</sequence>
<evidence type="ECO:0000256" key="4">
    <source>
        <dbReference type="ARBA" id="ARBA00022989"/>
    </source>
</evidence>
<dbReference type="AlphaFoldDB" id="A0A1Q9ESG4"/>
<feature type="transmembrane region" description="Helical" evidence="8">
    <location>
        <begin position="245"/>
        <end position="267"/>
    </location>
</feature>
<gene>
    <name evidence="10" type="primary">CACNA1H</name>
    <name evidence="10" type="ORF">AK812_SmicGene5959</name>
</gene>